<evidence type="ECO:0000256" key="2">
    <source>
        <dbReference type="ARBA" id="ARBA00010835"/>
    </source>
</evidence>
<organism evidence="7 8">
    <name type="scientific">candidate division WWE3 bacterium GW2011_GWC2_41_23</name>
    <dbReference type="NCBI Taxonomy" id="1619123"/>
    <lineage>
        <taxon>Bacteria</taxon>
        <taxon>Katanobacteria</taxon>
    </lineage>
</organism>
<dbReference type="AlphaFoldDB" id="A0A0G0YSG0"/>
<dbReference type="GO" id="GO:0005737">
    <property type="term" value="C:cytoplasm"/>
    <property type="evidence" value="ECO:0007669"/>
    <property type="project" value="UniProtKB-ARBA"/>
</dbReference>
<comment type="similarity">
    <text evidence="2">Belongs to the prokaryotic/mitochondrial release factor family.</text>
</comment>
<dbReference type="SUPFAM" id="SSF75620">
    <property type="entry name" value="Release factor"/>
    <property type="match status" value="1"/>
</dbReference>
<dbReference type="EMBL" id="LCBB01000003">
    <property type="protein sequence ID" value="KKS03323.1"/>
    <property type="molecule type" value="Genomic_DNA"/>
</dbReference>
<evidence type="ECO:0000256" key="1">
    <source>
        <dbReference type="ARBA" id="ARBA00002986"/>
    </source>
</evidence>
<dbReference type="Pfam" id="PF03462">
    <property type="entry name" value="PCRF"/>
    <property type="match status" value="1"/>
</dbReference>
<dbReference type="InterPro" id="IPR005139">
    <property type="entry name" value="PCRF"/>
</dbReference>
<feature type="domain" description="Prokaryotic-type class I peptide chain release factors" evidence="6">
    <location>
        <begin position="210"/>
        <end position="226"/>
    </location>
</feature>
<feature type="compositionally biased region" description="Basic and acidic residues" evidence="5">
    <location>
        <begin position="65"/>
        <end position="78"/>
    </location>
</feature>
<evidence type="ECO:0000313" key="7">
    <source>
        <dbReference type="EMBL" id="KKS03323.1"/>
    </source>
</evidence>
<dbReference type="PANTHER" id="PTHR43804:SF7">
    <property type="entry name" value="LD18447P"/>
    <property type="match status" value="1"/>
</dbReference>
<protein>
    <submittedName>
        <fullName evidence="7">Peptide chain release factor 1</fullName>
    </submittedName>
</protein>
<evidence type="ECO:0000256" key="5">
    <source>
        <dbReference type="SAM" id="MobiDB-lite"/>
    </source>
</evidence>
<gene>
    <name evidence="7" type="ORF">UU55_C0003G0037</name>
</gene>
<dbReference type="SMART" id="SM00937">
    <property type="entry name" value="PCRF"/>
    <property type="match status" value="1"/>
</dbReference>
<dbReference type="GO" id="GO:0003747">
    <property type="term" value="F:translation release factor activity"/>
    <property type="evidence" value="ECO:0007669"/>
    <property type="project" value="InterPro"/>
</dbReference>
<comment type="caution">
    <text evidence="7">The sequence shown here is derived from an EMBL/GenBank/DDBJ whole genome shotgun (WGS) entry which is preliminary data.</text>
</comment>
<evidence type="ECO:0000256" key="4">
    <source>
        <dbReference type="ARBA" id="ARBA00022917"/>
    </source>
</evidence>
<evidence type="ECO:0000256" key="3">
    <source>
        <dbReference type="ARBA" id="ARBA00022481"/>
    </source>
</evidence>
<dbReference type="PANTHER" id="PTHR43804">
    <property type="entry name" value="LD18447P"/>
    <property type="match status" value="1"/>
</dbReference>
<sequence length="333" mass="37681">MIPDTAALQQSPILWNNKGDMDYYNDYVKKEAEKINSLIKEHEDMREGADEGMLQLIEEEISKLKEQKSQLESPKEVAEDAQEETTGNINPNVATLEIRSGTGGNEAGLFAYDLFRMYERFAEKKNWKITEVFRSENEIGGIKTISVEVKGTNAYGLLKNESGVHRVQRVPSTESGGRIHTSTATVAVLPKLQKVEIEIHPDDLVWEFFRSGGSGGQNVNKVSTAVRLIHKPTGIIVECQEERSQGKNRSKALDILYSRIYTEMQEQQVKSISDLRAGQVGAGMRNEKIRTYNYPQSRVTDHRANKSWHNIGMIMDGDIEDILSYLEKENLRT</sequence>
<keyword evidence="3" id="KW-0488">Methylation</keyword>
<evidence type="ECO:0000259" key="6">
    <source>
        <dbReference type="PROSITE" id="PS00745"/>
    </source>
</evidence>
<dbReference type="Gene3D" id="3.30.160.20">
    <property type="match status" value="1"/>
</dbReference>
<dbReference type="FunFam" id="3.30.70.1660:FF:000002">
    <property type="entry name" value="Peptide chain release factor 1"/>
    <property type="match status" value="1"/>
</dbReference>
<reference evidence="7 8" key="1">
    <citation type="journal article" date="2015" name="Nature">
        <title>rRNA introns, odd ribosomes, and small enigmatic genomes across a large radiation of phyla.</title>
        <authorList>
            <person name="Brown C.T."/>
            <person name="Hug L.A."/>
            <person name="Thomas B.C."/>
            <person name="Sharon I."/>
            <person name="Castelle C.J."/>
            <person name="Singh A."/>
            <person name="Wilkins M.J."/>
            <person name="Williams K.H."/>
            <person name="Banfield J.F."/>
        </authorList>
    </citation>
    <scope>NUCLEOTIDE SEQUENCE [LARGE SCALE GENOMIC DNA]</scope>
</reference>
<dbReference type="PROSITE" id="PS00745">
    <property type="entry name" value="RF_PROK_I"/>
    <property type="match status" value="1"/>
</dbReference>
<accession>A0A0G0YSG0</accession>
<dbReference type="InterPro" id="IPR000352">
    <property type="entry name" value="Pep_chain_release_fac_I"/>
</dbReference>
<dbReference type="Pfam" id="PF00472">
    <property type="entry name" value="RF-1"/>
    <property type="match status" value="1"/>
</dbReference>
<evidence type="ECO:0000313" key="8">
    <source>
        <dbReference type="Proteomes" id="UP000033947"/>
    </source>
</evidence>
<feature type="region of interest" description="Disordered" evidence="5">
    <location>
        <begin position="65"/>
        <end position="85"/>
    </location>
</feature>
<keyword evidence="4" id="KW-0648">Protein biosynthesis</keyword>
<name>A0A0G0YSG0_UNCKA</name>
<proteinExistence type="inferred from homology"/>
<dbReference type="InterPro" id="IPR045853">
    <property type="entry name" value="Pep_chain_release_fac_I_sf"/>
</dbReference>
<dbReference type="Gene3D" id="3.30.70.1660">
    <property type="match status" value="1"/>
</dbReference>
<comment type="function">
    <text evidence="1">Peptide chain release factor 1 directs the termination of translation in response to the peptide chain termination codons UAG and UAA.</text>
</comment>
<dbReference type="InterPro" id="IPR050057">
    <property type="entry name" value="Prokaryotic/Mito_RF"/>
</dbReference>
<dbReference type="PATRIC" id="fig|1619123.3.peg.285"/>
<dbReference type="Proteomes" id="UP000033947">
    <property type="component" value="Unassembled WGS sequence"/>
</dbReference>